<feature type="binding site" evidence="3">
    <location>
        <position position="253"/>
    </location>
    <ligand>
        <name>substrate</name>
    </ligand>
</feature>
<dbReference type="PANTHER" id="PTHR33376:SF5">
    <property type="entry name" value="EXTRACYTOPLASMIC SOLUTE RECEPTOR PROTEIN"/>
    <property type="match status" value="1"/>
</dbReference>
<dbReference type="Pfam" id="PF03480">
    <property type="entry name" value="DctP"/>
    <property type="match status" value="1"/>
</dbReference>
<dbReference type="InterPro" id="IPR019546">
    <property type="entry name" value="TAT_signal_bac_arc"/>
</dbReference>
<gene>
    <name evidence="4" type="ORF">DSYM_07380</name>
</gene>
<evidence type="ECO:0000313" key="5">
    <source>
        <dbReference type="Proteomes" id="UP000662914"/>
    </source>
</evidence>
<reference evidence="4" key="1">
    <citation type="journal article" name="DNA Res.">
        <title>The physiological potential of anammox bacteria as revealed by their core genome structure.</title>
        <authorList>
            <person name="Okubo T."/>
            <person name="Toyoda A."/>
            <person name="Fukuhara K."/>
            <person name="Uchiyama I."/>
            <person name="Harigaya Y."/>
            <person name="Kuroiwa M."/>
            <person name="Suzuki T."/>
            <person name="Murakami Y."/>
            <person name="Suwa Y."/>
            <person name="Takami H."/>
        </authorList>
    </citation>
    <scope>NUCLEOTIDE SEQUENCE</scope>
    <source>
        <strain evidence="4">317325-3</strain>
    </source>
</reference>
<evidence type="ECO:0000313" key="4">
    <source>
        <dbReference type="EMBL" id="BBO20039.1"/>
    </source>
</evidence>
<dbReference type="NCBIfam" id="NF037995">
    <property type="entry name" value="TRAP_S1"/>
    <property type="match status" value="1"/>
</dbReference>
<feature type="binding site" evidence="3">
    <location>
        <position position="227"/>
    </location>
    <ligand>
        <name>substrate</name>
    </ligand>
</feature>
<evidence type="ECO:0000256" key="2">
    <source>
        <dbReference type="PIRSR" id="PIRSR039026-1"/>
    </source>
</evidence>
<feature type="binding site" evidence="3">
    <location>
        <position position="228"/>
    </location>
    <ligand>
        <name>Na(+)</name>
        <dbReference type="ChEBI" id="CHEBI:29101"/>
    </ligand>
</feature>
<dbReference type="GO" id="GO:0031317">
    <property type="term" value="C:tripartite ATP-independent periplasmic transporter complex"/>
    <property type="evidence" value="ECO:0007669"/>
    <property type="project" value="InterPro"/>
</dbReference>
<dbReference type="Proteomes" id="UP000662914">
    <property type="component" value="Chromosome"/>
</dbReference>
<dbReference type="AlphaFoldDB" id="A0A809QXA3"/>
<dbReference type="Gene3D" id="3.40.190.170">
    <property type="entry name" value="Bacterial extracellular solute-binding protein, family 7"/>
    <property type="match status" value="1"/>
</dbReference>
<dbReference type="KEGG" id="ddz:DSYM_07380"/>
<proteinExistence type="predicted"/>
<sequence length="383" mass="42280">MSNEGKSQGKKLSRRSFLSKAAAGTAGAAALGFPMISVAQTPISMRWQSTWPAKDIFHEYALDFASKVNNMSGGRLKIEVLPAGAVVKAFDLLDAVAKGTLDGGHGVVAYWYGKNSAVALWGSGPAWGMDPNMVLAWHYYGGGKELLDEIYKGLNLDVQSFLYGPMPTQPFGWFKKPVTKAADLKGMKFRTVGLAVDMYKDMGCAVNPLPGAEIVPALDRGLIDAAEFNNASSDRLLGFPDVAKNCMLQSFHQCSEQFEILFNKKKYDALPADLKNIINYAVEAASADMSWKAIDRYSKDYIEMQEKQGVKFWKTPDAILRAQLEAWDKIMAAKGAENPAFKKVNDSMRAFAQRSCRWQNDTLVDYKMAYNHFFAKKAPAKKG</sequence>
<protein>
    <submittedName>
        <fullName evidence="4">C4-dicarboxylate ABC transporter</fullName>
    </submittedName>
</protein>
<dbReference type="CDD" id="cd13604">
    <property type="entry name" value="PBP2_TRAP_ketoacid_lactate_like"/>
    <property type="match status" value="1"/>
</dbReference>
<dbReference type="GO" id="GO:0055085">
    <property type="term" value="P:transmembrane transport"/>
    <property type="evidence" value="ECO:0007669"/>
    <property type="project" value="InterPro"/>
</dbReference>
<dbReference type="PANTHER" id="PTHR33376">
    <property type="match status" value="1"/>
</dbReference>
<dbReference type="PIRSF" id="PIRSF039026">
    <property type="entry name" value="SiaP"/>
    <property type="match status" value="1"/>
</dbReference>
<evidence type="ECO:0000256" key="1">
    <source>
        <dbReference type="ARBA" id="ARBA00022729"/>
    </source>
</evidence>
<dbReference type="EMBL" id="AP021857">
    <property type="protein sequence ID" value="BBO20039.1"/>
    <property type="molecule type" value="Genomic_DNA"/>
</dbReference>
<keyword evidence="3" id="KW-0479">Metal-binding</keyword>
<dbReference type="InterPro" id="IPR018389">
    <property type="entry name" value="DctP_fam"/>
</dbReference>
<keyword evidence="1" id="KW-0732">Signal</keyword>
<dbReference type="InterPro" id="IPR038404">
    <property type="entry name" value="TRAP_DctP_sf"/>
</dbReference>
<organism evidence="4 5">
    <name type="scientific">Candidatus Desulfobacillus denitrificans</name>
    <dbReference type="NCBI Taxonomy" id="2608985"/>
    <lineage>
        <taxon>Bacteria</taxon>
        <taxon>Pseudomonadati</taxon>
        <taxon>Pseudomonadota</taxon>
        <taxon>Betaproteobacteria</taxon>
        <taxon>Candidatus Desulfobacillus</taxon>
    </lineage>
</organism>
<dbReference type="InterPro" id="IPR006311">
    <property type="entry name" value="TAT_signal"/>
</dbReference>
<dbReference type="PROSITE" id="PS51318">
    <property type="entry name" value="TAT"/>
    <property type="match status" value="1"/>
</dbReference>
<dbReference type="InterPro" id="IPR026289">
    <property type="entry name" value="SBP_TakP-like"/>
</dbReference>
<feature type="binding site" evidence="2">
    <location>
        <position position="190"/>
    </location>
    <ligand>
        <name>substrate</name>
    </ligand>
</feature>
<dbReference type="NCBIfam" id="TIGR01409">
    <property type="entry name" value="TAT_signal_seq"/>
    <property type="match status" value="1"/>
</dbReference>
<name>A0A809QXA3_9PROT</name>
<evidence type="ECO:0000256" key="3">
    <source>
        <dbReference type="PIRSR" id="PIRSR039026-2"/>
    </source>
</evidence>
<dbReference type="Gene3D" id="3.40.190.10">
    <property type="entry name" value="Periplasmic binding protein-like II"/>
    <property type="match status" value="1"/>
</dbReference>
<accession>A0A809QXA3</accession>
<feature type="binding site" evidence="2">
    <location>
        <position position="169"/>
    </location>
    <ligand>
        <name>substrate</name>
    </ligand>
</feature>
<dbReference type="GO" id="GO:0046872">
    <property type="term" value="F:metal ion binding"/>
    <property type="evidence" value="ECO:0007669"/>
    <property type="project" value="UniProtKB-KW"/>
</dbReference>